<evidence type="ECO:0000256" key="1">
    <source>
        <dbReference type="ARBA" id="ARBA00001946"/>
    </source>
</evidence>
<name>A0A6M5YUE6_9BACT</name>
<dbReference type="PROSITE" id="PS00444">
    <property type="entry name" value="POLYPRENYL_SYNTHASE_2"/>
    <property type="match status" value="1"/>
</dbReference>
<dbReference type="InterPro" id="IPR033749">
    <property type="entry name" value="Polyprenyl_synt_CS"/>
</dbReference>
<comment type="similarity">
    <text evidence="2 7">Belongs to the FPP/GGPP synthase family.</text>
</comment>
<evidence type="ECO:0000256" key="2">
    <source>
        <dbReference type="ARBA" id="ARBA00006706"/>
    </source>
</evidence>
<evidence type="ECO:0000313" key="10">
    <source>
        <dbReference type="Proteomes" id="UP000503447"/>
    </source>
</evidence>
<feature type="compositionally biased region" description="Basic and acidic residues" evidence="8">
    <location>
        <begin position="212"/>
        <end position="227"/>
    </location>
</feature>
<dbReference type="Pfam" id="PF00348">
    <property type="entry name" value="polyprenyl_synt"/>
    <property type="match status" value="2"/>
</dbReference>
<dbReference type="SUPFAM" id="SSF48576">
    <property type="entry name" value="Terpenoid synthases"/>
    <property type="match status" value="1"/>
</dbReference>
<protein>
    <submittedName>
        <fullName evidence="9">(2E,6E)-farnesyl diphosphate synthase</fullName>
        <ecNumber evidence="9">2.5.1.10</ecNumber>
    </submittedName>
</protein>
<evidence type="ECO:0000313" key="9">
    <source>
        <dbReference type="EMBL" id="QJW96923.1"/>
    </source>
</evidence>
<dbReference type="GO" id="GO:0046872">
    <property type="term" value="F:metal ion binding"/>
    <property type="evidence" value="ECO:0007669"/>
    <property type="project" value="UniProtKB-KW"/>
</dbReference>
<sequence length="379" mass="39520">MTPGSTTDDAQSRVALRGKVGSIVSSGGVARPSGVEPVGPLMAALKPRQDRVEDALRQALRQVTVDAPPALAEAMAYSLLSPGKRLRPLLVALACEATGGALELALPSACAVEMIHTYSLIHDDLPAMDDDDLRRGQPTCHKKFGEALAILAGDALLTAAFQVLGEGYPPRTAAVSCLELARGAGAVGMVGGQTLDLEAEGRLREGPTPPSEEARNAERGTRNEERELEGVFGLPLRTPHSALRAPSAGGVGLLENIHARKTGALFRSSLRMGVFAAQAERPGGTDPKALAAADEYAAAFGLAFQVTDDLLDVESTADKAGKRVGKDAARGKLTYPGLLGVEESRTRAAELGQQAVAAAERLGSPLLAALARYVVDRDR</sequence>
<evidence type="ECO:0000256" key="4">
    <source>
        <dbReference type="ARBA" id="ARBA00022723"/>
    </source>
</evidence>
<dbReference type="SFLD" id="SFLDG01017">
    <property type="entry name" value="Polyprenyl_Transferase_Like"/>
    <property type="match status" value="1"/>
</dbReference>
<dbReference type="Proteomes" id="UP000503447">
    <property type="component" value="Chromosome"/>
</dbReference>
<dbReference type="GO" id="GO:0008299">
    <property type="term" value="P:isoprenoid biosynthetic process"/>
    <property type="evidence" value="ECO:0007669"/>
    <property type="project" value="UniProtKB-KW"/>
</dbReference>
<evidence type="ECO:0000256" key="6">
    <source>
        <dbReference type="ARBA" id="ARBA00023229"/>
    </source>
</evidence>
<comment type="cofactor">
    <cofactor evidence="1">
        <name>Mg(2+)</name>
        <dbReference type="ChEBI" id="CHEBI:18420"/>
    </cofactor>
</comment>
<evidence type="ECO:0000256" key="3">
    <source>
        <dbReference type="ARBA" id="ARBA00022679"/>
    </source>
</evidence>
<dbReference type="InterPro" id="IPR008949">
    <property type="entry name" value="Isoprenoid_synthase_dom_sf"/>
</dbReference>
<dbReference type="InterPro" id="IPR000092">
    <property type="entry name" value="Polyprenyl_synt"/>
</dbReference>
<accession>A0A6M5YUE6</accession>
<dbReference type="GO" id="GO:0004337">
    <property type="term" value="F:(2E,6E)-farnesyl diphosphate synthase activity"/>
    <property type="evidence" value="ECO:0007669"/>
    <property type="project" value="UniProtKB-EC"/>
</dbReference>
<dbReference type="PANTHER" id="PTHR43281">
    <property type="entry name" value="FARNESYL DIPHOSPHATE SYNTHASE"/>
    <property type="match status" value="1"/>
</dbReference>
<evidence type="ECO:0000256" key="7">
    <source>
        <dbReference type="RuleBase" id="RU004466"/>
    </source>
</evidence>
<keyword evidence="5" id="KW-0460">Magnesium</keyword>
<keyword evidence="4" id="KW-0479">Metal-binding</keyword>
<proteinExistence type="inferred from homology"/>
<evidence type="ECO:0000256" key="8">
    <source>
        <dbReference type="SAM" id="MobiDB-lite"/>
    </source>
</evidence>
<dbReference type="KEGG" id="ftj:FTUN_4483"/>
<reference evidence="10" key="1">
    <citation type="submission" date="2020-05" db="EMBL/GenBank/DDBJ databases">
        <title>Frigoriglobus tundricola gen. nov., sp. nov., a psychrotolerant cellulolytic planctomycete of the family Gemmataceae with two divergent copies of 16S rRNA gene.</title>
        <authorList>
            <person name="Kulichevskaya I.S."/>
            <person name="Ivanova A.A."/>
            <person name="Naumoff D.G."/>
            <person name="Beletsky A.V."/>
            <person name="Rijpstra W.I.C."/>
            <person name="Sinninghe Damste J.S."/>
            <person name="Mardanov A.V."/>
            <person name="Ravin N.V."/>
            <person name="Dedysh S.N."/>
        </authorList>
    </citation>
    <scope>NUCLEOTIDE SEQUENCE [LARGE SCALE GENOMIC DNA]</scope>
    <source>
        <strain evidence="10">PL17</strain>
    </source>
</reference>
<keyword evidence="10" id="KW-1185">Reference proteome</keyword>
<evidence type="ECO:0000256" key="5">
    <source>
        <dbReference type="ARBA" id="ARBA00022842"/>
    </source>
</evidence>
<keyword evidence="6" id="KW-0414">Isoprene biosynthesis</keyword>
<dbReference type="Gene3D" id="1.10.600.10">
    <property type="entry name" value="Farnesyl Diphosphate Synthase"/>
    <property type="match status" value="1"/>
</dbReference>
<dbReference type="EMBL" id="CP053452">
    <property type="protein sequence ID" value="QJW96923.1"/>
    <property type="molecule type" value="Genomic_DNA"/>
</dbReference>
<dbReference type="SFLD" id="SFLDS00005">
    <property type="entry name" value="Isoprenoid_Synthase_Type_I"/>
    <property type="match status" value="1"/>
</dbReference>
<dbReference type="PANTHER" id="PTHR43281:SF1">
    <property type="entry name" value="FARNESYL DIPHOSPHATE SYNTHASE"/>
    <property type="match status" value="1"/>
</dbReference>
<dbReference type="AlphaFoldDB" id="A0A6M5YUE6"/>
<dbReference type="EC" id="2.5.1.10" evidence="9"/>
<organism evidence="9 10">
    <name type="scientific">Frigoriglobus tundricola</name>
    <dbReference type="NCBI Taxonomy" id="2774151"/>
    <lineage>
        <taxon>Bacteria</taxon>
        <taxon>Pseudomonadati</taxon>
        <taxon>Planctomycetota</taxon>
        <taxon>Planctomycetia</taxon>
        <taxon>Gemmatales</taxon>
        <taxon>Gemmataceae</taxon>
        <taxon>Frigoriglobus</taxon>
    </lineage>
</organism>
<gene>
    <name evidence="9" type="ORF">FTUN_4483</name>
</gene>
<dbReference type="PROSITE" id="PS00723">
    <property type="entry name" value="POLYPRENYL_SYNTHASE_1"/>
    <property type="match status" value="1"/>
</dbReference>
<dbReference type="CDD" id="cd00685">
    <property type="entry name" value="Trans_IPPS_HT"/>
    <property type="match status" value="1"/>
</dbReference>
<keyword evidence="3 7" id="KW-0808">Transferase</keyword>
<feature type="region of interest" description="Disordered" evidence="8">
    <location>
        <begin position="198"/>
        <end position="227"/>
    </location>
</feature>